<evidence type="ECO:0000259" key="1">
    <source>
        <dbReference type="Pfam" id="PF04326"/>
    </source>
</evidence>
<comment type="caution">
    <text evidence="3">The sequence shown here is derived from an EMBL/GenBank/DDBJ whole genome shotgun (WGS) entry which is preliminary data.</text>
</comment>
<accession>A0A3D8HHV9</accession>
<keyword evidence="5" id="KW-1185">Reference proteome</keyword>
<dbReference type="InterPro" id="IPR036388">
    <property type="entry name" value="WH-like_DNA-bd_sf"/>
</dbReference>
<evidence type="ECO:0000313" key="5">
    <source>
        <dbReference type="Proteomes" id="UP000629596"/>
    </source>
</evidence>
<dbReference type="Gene3D" id="3.30.565.60">
    <property type="match status" value="1"/>
</dbReference>
<organism evidence="3 4">
    <name type="scientific">Parabacteroides acidifaciens</name>
    <dbReference type="NCBI Taxonomy" id="2290935"/>
    <lineage>
        <taxon>Bacteria</taxon>
        <taxon>Pseudomonadati</taxon>
        <taxon>Bacteroidota</taxon>
        <taxon>Bacteroidia</taxon>
        <taxon>Bacteroidales</taxon>
        <taxon>Tannerellaceae</taxon>
        <taxon>Parabacteroides</taxon>
    </lineage>
</organism>
<dbReference type="EMBL" id="QREV01000005">
    <property type="protein sequence ID" value="RDU50575.1"/>
    <property type="molecule type" value="Genomic_DNA"/>
</dbReference>
<dbReference type="Gene3D" id="1.10.10.10">
    <property type="entry name" value="Winged helix-like DNA-binding domain superfamily/Winged helix DNA-binding domain"/>
    <property type="match status" value="1"/>
</dbReference>
<protein>
    <submittedName>
        <fullName evidence="2">DNA binding domain-containing protein</fullName>
    </submittedName>
    <submittedName>
        <fullName evidence="3">Transcriptional regulator</fullName>
    </submittedName>
</protein>
<gene>
    <name evidence="3" type="ORF">DWU89_03915</name>
    <name evidence="2" type="ORF">H8784_03865</name>
</gene>
<dbReference type="Proteomes" id="UP000256321">
    <property type="component" value="Unassembled WGS sequence"/>
</dbReference>
<dbReference type="InterPro" id="IPR007421">
    <property type="entry name" value="Schlafen_AlbA_2_dom"/>
</dbReference>
<dbReference type="AlphaFoldDB" id="A0A3D8HHV9"/>
<dbReference type="EMBL" id="JACRTI010000005">
    <property type="protein sequence ID" value="MBC8600853.1"/>
    <property type="molecule type" value="Genomic_DNA"/>
</dbReference>
<dbReference type="PANTHER" id="PTHR30595:SF6">
    <property type="entry name" value="SCHLAFEN ALBA-2 DOMAIN-CONTAINING PROTEIN"/>
    <property type="match status" value="1"/>
</dbReference>
<dbReference type="Pfam" id="PF13749">
    <property type="entry name" value="HATPase_c_4"/>
    <property type="match status" value="1"/>
</dbReference>
<dbReference type="InterPro" id="IPR038461">
    <property type="entry name" value="Schlafen_AlbA_2_dom_sf"/>
</dbReference>
<dbReference type="RefSeq" id="WP_115498361.1">
    <property type="nucleotide sequence ID" value="NZ_JACRTI010000005.1"/>
</dbReference>
<proteinExistence type="predicted"/>
<dbReference type="PANTHER" id="PTHR30595">
    <property type="entry name" value="GLPR-RELATED TRANSCRIPTIONAL REPRESSOR"/>
    <property type="match status" value="1"/>
</dbReference>
<sequence length="525" mass="60989">MALHINIEQLLSTRTIESNRIEFKEGWNPAPIYRTICAFANDFDNIGGGYIVIGIREKDGIAARPVCGLEEEQIDKIQREILQFNNLIEPVYFPKVSIEEIDDRKVLVIWVPGGSNRPYKVPDDVKAKNKTYNYYIRYNSSSIIAKGENEQELISLCNQIPFDDRVNQSATINDISGTLVRDFLIRTKSKLVDQLESMSLSDILARMDLIVGPQERVLPKNVALMLFNYEPYRFFPYTQIDIVIYPEGKMENPSSIIEIPSIKGPVHLMIAEALNYLKTNVIKEKIKKVPNQAEAIKFYNYPYQALEEAVVNALYHRNYQEREPVEIVINPDKIEIISYNGPDRSIHISDLKAGNNIRARRYRNRKLGDYLKELDLTEGRGTGIPTIQKELQSNRSERAVFETDEERTYFLVEIPCHKDFIEPEMREIDREELANIRFEYKYLQKYQSVLSFLASHNAKRGEILEFIHVSDNYYNKTKYISTLLSYGLIEMTKENLQDPNQGYRITEKGSRYLEILKKEQFSGKE</sequence>
<reference evidence="3 4" key="1">
    <citation type="submission" date="2018-07" db="EMBL/GenBank/DDBJ databases">
        <title>Parabacteroides acidifaciens nov. sp., isolated from human feces.</title>
        <authorList>
            <person name="Wang Y.J."/>
        </authorList>
    </citation>
    <scope>NUCLEOTIDE SEQUENCE [LARGE SCALE GENOMIC DNA]</scope>
    <source>
        <strain evidence="3 4">426-9</strain>
    </source>
</reference>
<name>A0A3D8HHV9_9BACT</name>
<evidence type="ECO:0000313" key="3">
    <source>
        <dbReference type="EMBL" id="RDU50575.1"/>
    </source>
</evidence>
<dbReference type="InterPro" id="IPR036390">
    <property type="entry name" value="WH_DNA-bd_sf"/>
</dbReference>
<reference evidence="2 5" key="2">
    <citation type="submission" date="2020-08" db="EMBL/GenBank/DDBJ databases">
        <title>Genome public.</title>
        <authorList>
            <person name="Liu C."/>
            <person name="Sun Q."/>
        </authorList>
    </citation>
    <scope>NUCLEOTIDE SEQUENCE [LARGE SCALE GENOMIC DNA]</scope>
    <source>
        <strain evidence="2 5">426_9</strain>
    </source>
</reference>
<evidence type="ECO:0000313" key="4">
    <source>
        <dbReference type="Proteomes" id="UP000256321"/>
    </source>
</evidence>
<evidence type="ECO:0000313" key="2">
    <source>
        <dbReference type="EMBL" id="MBC8600853.1"/>
    </source>
</evidence>
<dbReference type="Proteomes" id="UP000629596">
    <property type="component" value="Unassembled WGS sequence"/>
</dbReference>
<dbReference type="Pfam" id="PF04326">
    <property type="entry name" value="SLFN_AlbA_2"/>
    <property type="match status" value="1"/>
</dbReference>
<dbReference type="Gene3D" id="3.30.950.30">
    <property type="entry name" value="Schlafen, AAA domain"/>
    <property type="match status" value="1"/>
</dbReference>
<dbReference type="SUPFAM" id="SSF46785">
    <property type="entry name" value="Winged helix' DNA-binding domain"/>
    <property type="match status" value="1"/>
</dbReference>
<feature type="domain" description="Schlafen AlbA-2" evidence="1">
    <location>
        <begin position="17"/>
        <end position="143"/>
    </location>
</feature>
<dbReference type="InterPro" id="IPR038475">
    <property type="entry name" value="RecG_C_sf"/>
</dbReference>